<dbReference type="PANTHER" id="PTHR30290:SF9">
    <property type="entry name" value="OLIGOPEPTIDE-BINDING PROTEIN APPA"/>
    <property type="match status" value="1"/>
</dbReference>
<reference evidence="6 7" key="1">
    <citation type="journal article" date="2023" name="Cell">
        <title>Genetic manipulation of Patescibacteria provides mechanistic insights into microbial dark matter and the epibiotic lifestyle.</title>
        <authorList>
            <person name="Wang Y."/>
            <person name="Gallagher L.A."/>
            <person name="Andrade P.A."/>
            <person name="Liu A."/>
            <person name="Humphreys I.R."/>
            <person name="Turkarslan S."/>
            <person name="Cutler K.J."/>
            <person name="Arrieta-Ortiz M.L."/>
            <person name="Li Y."/>
            <person name="Radey M.C."/>
            <person name="McLean J.S."/>
            <person name="Cong Q."/>
            <person name="Baker D."/>
            <person name="Baliga N.S."/>
            <person name="Peterson S.B."/>
            <person name="Mougous J.D."/>
        </authorList>
    </citation>
    <scope>NUCLEOTIDE SEQUENCE [LARGE SCALE GENOMIC DNA]</scope>
    <source>
        <strain evidence="6 7">ML1</strain>
    </source>
</reference>
<keyword evidence="2" id="KW-0813">Transport</keyword>
<dbReference type="Gene3D" id="3.10.105.10">
    <property type="entry name" value="Dipeptide-binding Protein, Domain 3"/>
    <property type="match status" value="1"/>
</dbReference>
<name>A0ABY8WVB3_9BACT</name>
<dbReference type="Gene3D" id="3.40.190.10">
    <property type="entry name" value="Periplasmic binding protein-like II"/>
    <property type="match status" value="1"/>
</dbReference>
<evidence type="ECO:0000256" key="2">
    <source>
        <dbReference type="ARBA" id="ARBA00022448"/>
    </source>
</evidence>
<evidence type="ECO:0000313" key="7">
    <source>
        <dbReference type="Proteomes" id="UP001177295"/>
    </source>
</evidence>
<keyword evidence="4" id="KW-0812">Transmembrane</keyword>
<dbReference type="RefSeq" id="WP_376753779.1">
    <property type="nucleotide sequence ID" value="NZ_CP124550.1"/>
</dbReference>
<feature type="domain" description="Solute-binding protein family 5" evidence="5">
    <location>
        <begin position="135"/>
        <end position="498"/>
    </location>
</feature>
<dbReference type="Pfam" id="PF00496">
    <property type="entry name" value="SBP_bac_5"/>
    <property type="match status" value="1"/>
</dbReference>
<proteinExistence type="inferred from homology"/>
<dbReference type="Gene3D" id="3.90.76.10">
    <property type="entry name" value="Dipeptide-binding Protein, Domain 1"/>
    <property type="match status" value="1"/>
</dbReference>
<dbReference type="PANTHER" id="PTHR30290">
    <property type="entry name" value="PERIPLASMIC BINDING COMPONENT OF ABC TRANSPORTER"/>
    <property type="match status" value="1"/>
</dbReference>
<dbReference type="EMBL" id="CP124550">
    <property type="protein sequence ID" value="WIO46243.1"/>
    <property type="molecule type" value="Genomic_DNA"/>
</dbReference>
<keyword evidence="3" id="KW-0732">Signal</keyword>
<dbReference type="InterPro" id="IPR030678">
    <property type="entry name" value="Peptide/Ni-bd"/>
</dbReference>
<protein>
    <submittedName>
        <fullName evidence="6">Peptide ABC transporter substrate-binding protein</fullName>
    </submittedName>
</protein>
<dbReference type="Proteomes" id="UP001177295">
    <property type="component" value="Chromosome"/>
</dbReference>
<evidence type="ECO:0000313" key="6">
    <source>
        <dbReference type="EMBL" id="WIO46243.1"/>
    </source>
</evidence>
<sequence length="597" mass="65618">MNDLGDLQPKPQRSALNRKDITRRLKRAGGVTQRHARRFILRRINSVRLVTGEIITWLAVVGILVATLGLQQTWGNVSAYMQGGYRSGGVYAEGIVGSLDTLNPLLASNEAEASAARLMFSSLYHYDTTGALHADVASSMAIRDSKIYTVTLRDAMWQDGHALTADDVVYTIGLIKNPQTRSPLRVNWTDAVVKKINQHTVEFTLPTVYAAFTHALTFPIVPKHLLQNVEPSVLRESSFSQNPIGSGPFKFRRLQTAGLSNASKVLQLVPHTEYYNTVPRVSRFELRAYTDDAAFTKAIKNSEVTGAVSAPAALAHGKRPSQYRVISEPLDKGVYLLFNTRNPVLQDKTVRQALQLATDTAAIRQAVGGGVQTLDGPILHSVFSSGEVSRASKPNAEKAAQLLDSAGWKIKNGARYKGDQELKLTITTTSSSQYNKIIDTVKRQWNAVGVAVDVNQVDTNSAVSNFVQGVLQPRNFDVLLYELALGADPDVYAYWHSSQASATGYNFSNYSNQLSDAALASARTRLESNLRMAKYAQFVRQWLSDVPAIALYQASSEYLVNTNAYIVKPKGSLPELSDRYARVSEWSVSPATVYKTP</sequence>
<feature type="transmembrane region" description="Helical" evidence="4">
    <location>
        <begin position="47"/>
        <end position="70"/>
    </location>
</feature>
<accession>A0ABY8WVB3</accession>
<keyword evidence="4" id="KW-0472">Membrane</keyword>
<evidence type="ECO:0000256" key="4">
    <source>
        <dbReference type="SAM" id="Phobius"/>
    </source>
</evidence>
<evidence type="ECO:0000256" key="3">
    <source>
        <dbReference type="ARBA" id="ARBA00022729"/>
    </source>
</evidence>
<dbReference type="CDD" id="cd08513">
    <property type="entry name" value="PBP2_thermophilic_Hb8_like"/>
    <property type="match status" value="1"/>
</dbReference>
<dbReference type="SUPFAM" id="SSF53850">
    <property type="entry name" value="Periplasmic binding protein-like II"/>
    <property type="match status" value="1"/>
</dbReference>
<evidence type="ECO:0000256" key="1">
    <source>
        <dbReference type="ARBA" id="ARBA00005695"/>
    </source>
</evidence>
<keyword evidence="7" id="KW-1185">Reference proteome</keyword>
<gene>
    <name evidence="6" type="ORF">SEML1_0634</name>
</gene>
<dbReference type="InterPro" id="IPR039424">
    <property type="entry name" value="SBP_5"/>
</dbReference>
<organism evidence="6 7">
    <name type="scientific">Candidatus Southlakia epibionticum</name>
    <dbReference type="NCBI Taxonomy" id="3043284"/>
    <lineage>
        <taxon>Bacteria</taxon>
        <taxon>Candidatus Saccharimonadota</taxon>
        <taxon>Candidatus Saccharimonadia</taxon>
        <taxon>Candidatus Saccharimonadales</taxon>
        <taxon>Candidatus Saccharimonadaceae</taxon>
        <taxon>Candidatus Southlakia</taxon>
    </lineage>
</organism>
<dbReference type="InterPro" id="IPR000914">
    <property type="entry name" value="SBP_5_dom"/>
</dbReference>
<comment type="similarity">
    <text evidence="1">Belongs to the bacterial solute-binding protein 5 family.</text>
</comment>
<dbReference type="PIRSF" id="PIRSF002741">
    <property type="entry name" value="MppA"/>
    <property type="match status" value="1"/>
</dbReference>
<evidence type="ECO:0000259" key="5">
    <source>
        <dbReference type="Pfam" id="PF00496"/>
    </source>
</evidence>
<keyword evidence="4" id="KW-1133">Transmembrane helix</keyword>